<sequence length="231" mass="25445">MSKNLDDVSFPEEGFDAFPERLKEIIGTATLKDFAAAVGISEGGLRKYLPPARSVPSFDKVSRFARYRGVSLEWLSTGEGEKYALESNSSQELGKEFALIDGYHSTIDQISDDEYAGEVRRRLAFRKKWLSWRGFNPDNLKVFFVKSAVEGGLINGGDTVMIDFADRVLSDGAFALKLKGATVIRWLVVKVDGGVDVHADMNQASIESLSGTEADKLNLLGRVVWLGKDLS</sequence>
<evidence type="ECO:0000259" key="4">
    <source>
        <dbReference type="Pfam" id="PF07022"/>
    </source>
</evidence>
<evidence type="ECO:0000313" key="5">
    <source>
        <dbReference type="EMBL" id="CZF86760.1"/>
    </source>
</evidence>
<keyword evidence="1" id="KW-0805">Transcription regulation</keyword>
<reference evidence="6" key="1">
    <citation type="submission" date="2016-02" db="EMBL/GenBank/DDBJ databases">
        <authorList>
            <person name="Rodrigo-Torres Lidia"/>
            <person name="Arahal R.David."/>
        </authorList>
    </citation>
    <scope>NUCLEOTIDE SEQUENCE [LARGE SCALE GENOMIC DNA]</scope>
    <source>
        <strain evidence="6">CECT 8713</strain>
    </source>
</reference>
<dbReference type="PANTHER" id="PTHR40661:SF3">
    <property type="entry name" value="FELS-1 PROPHAGE TRANSCRIPTIONAL REGULATOR"/>
    <property type="match status" value="1"/>
</dbReference>
<dbReference type="Gene3D" id="1.10.260.40">
    <property type="entry name" value="lambda repressor-like DNA-binding domains"/>
    <property type="match status" value="1"/>
</dbReference>
<dbReference type="SUPFAM" id="SSF51306">
    <property type="entry name" value="LexA/Signal peptidase"/>
    <property type="match status" value="1"/>
</dbReference>
<evidence type="ECO:0000256" key="1">
    <source>
        <dbReference type="ARBA" id="ARBA00023015"/>
    </source>
</evidence>
<dbReference type="InterPro" id="IPR036286">
    <property type="entry name" value="LexA/Signal_pep-like_sf"/>
</dbReference>
<dbReference type="InterPro" id="IPR001387">
    <property type="entry name" value="Cro/C1-type_HTH"/>
</dbReference>
<protein>
    <submittedName>
        <fullName evidence="5">Bacteriophage CI repressor helix-turn-helix domain protein</fullName>
    </submittedName>
</protein>
<dbReference type="Proteomes" id="UP000073601">
    <property type="component" value="Unassembled WGS sequence"/>
</dbReference>
<dbReference type="GO" id="GO:0045892">
    <property type="term" value="P:negative regulation of DNA-templated transcription"/>
    <property type="evidence" value="ECO:0007669"/>
    <property type="project" value="InterPro"/>
</dbReference>
<dbReference type="SUPFAM" id="SSF47413">
    <property type="entry name" value="lambda repressor-like DNA-binding domains"/>
    <property type="match status" value="1"/>
</dbReference>
<dbReference type="CDD" id="cd00093">
    <property type="entry name" value="HTH_XRE"/>
    <property type="match status" value="1"/>
</dbReference>
<organism evidence="5 6">
    <name type="scientific">Grimontia marina</name>
    <dbReference type="NCBI Taxonomy" id="646534"/>
    <lineage>
        <taxon>Bacteria</taxon>
        <taxon>Pseudomonadati</taxon>
        <taxon>Pseudomonadota</taxon>
        <taxon>Gammaproteobacteria</taxon>
        <taxon>Vibrionales</taxon>
        <taxon>Vibrionaceae</taxon>
        <taxon>Grimontia</taxon>
    </lineage>
</organism>
<gene>
    <name evidence="5" type="ORF">GMA8713_04799</name>
</gene>
<keyword evidence="3" id="KW-0804">Transcription</keyword>
<dbReference type="GO" id="GO:0003677">
    <property type="term" value="F:DNA binding"/>
    <property type="evidence" value="ECO:0007669"/>
    <property type="project" value="UniProtKB-KW"/>
</dbReference>
<dbReference type="AlphaFoldDB" id="A0A128FJM1"/>
<keyword evidence="6" id="KW-1185">Reference proteome</keyword>
<keyword evidence="2" id="KW-0238">DNA-binding</keyword>
<dbReference type="OrthoDB" id="5959816at2"/>
<dbReference type="Pfam" id="PF07022">
    <property type="entry name" value="Phage_CI_repr"/>
    <property type="match status" value="1"/>
</dbReference>
<dbReference type="PANTHER" id="PTHR40661">
    <property type="match status" value="1"/>
</dbReference>
<dbReference type="InterPro" id="IPR010744">
    <property type="entry name" value="Phage_CI_N"/>
</dbReference>
<proteinExistence type="predicted"/>
<dbReference type="EMBL" id="FIZY01000080">
    <property type="protein sequence ID" value="CZF86760.1"/>
    <property type="molecule type" value="Genomic_DNA"/>
</dbReference>
<name>A0A128FJM1_9GAMM</name>
<dbReference type="InterPro" id="IPR010982">
    <property type="entry name" value="Lambda_DNA-bd_dom_sf"/>
</dbReference>
<evidence type="ECO:0000256" key="2">
    <source>
        <dbReference type="ARBA" id="ARBA00023125"/>
    </source>
</evidence>
<accession>A0A128FJM1</accession>
<feature type="domain" description="Bacteriophage CI repressor N-terminal" evidence="4">
    <location>
        <begin position="20"/>
        <end position="83"/>
    </location>
</feature>
<evidence type="ECO:0000256" key="3">
    <source>
        <dbReference type="ARBA" id="ARBA00023163"/>
    </source>
</evidence>
<dbReference type="RefSeq" id="WP_062714911.1">
    <property type="nucleotide sequence ID" value="NZ_CAWRCI010000080.1"/>
</dbReference>
<evidence type="ECO:0000313" key="6">
    <source>
        <dbReference type="Proteomes" id="UP000073601"/>
    </source>
</evidence>